<organism evidence="3 4">
    <name type="scientific">Nakamurella antarctica</name>
    <dbReference type="NCBI Taxonomy" id="1902245"/>
    <lineage>
        <taxon>Bacteria</taxon>
        <taxon>Bacillati</taxon>
        <taxon>Actinomycetota</taxon>
        <taxon>Actinomycetes</taxon>
        <taxon>Nakamurellales</taxon>
        <taxon>Nakamurellaceae</taxon>
        <taxon>Nakamurella</taxon>
    </lineage>
</organism>
<keyword evidence="2" id="KW-0472">Membrane</keyword>
<dbReference type="AlphaFoldDB" id="A0A3G8ZND1"/>
<keyword evidence="2" id="KW-1133">Transmembrane helix</keyword>
<gene>
    <name evidence="3" type="ORF">EH165_12080</name>
</gene>
<keyword evidence="4" id="KW-1185">Reference proteome</keyword>
<keyword evidence="2" id="KW-0812">Transmembrane</keyword>
<name>A0A3G8ZND1_9ACTN</name>
<evidence type="ECO:0000256" key="1">
    <source>
        <dbReference type="SAM" id="MobiDB-lite"/>
    </source>
</evidence>
<dbReference type="EMBL" id="CP034170">
    <property type="protein sequence ID" value="AZI58760.1"/>
    <property type="molecule type" value="Genomic_DNA"/>
</dbReference>
<reference evidence="3 4" key="1">
    <citation type="submission" date="2018-11" db="EMBL/GenBank/DDBJ databases">
        <authorList>
            <person name="Da X."/>
        </authorList>
    </citation>
    <scope>NUCLEOTIDE SEQUENCE [LARGE SCALE GENOMIC DNA]</scope>
    <source>
        <strain evidence="3 4">S14-144</strain>
    </source>
</reference>
<protein>
    <submittedName>
        <fullName evidence="3">Uncharacterized protein</fullName>
    </submittedName>
</protein>
<dbReference type="RefSeq" id="WP_124799665.1">
    <property type="nucleotide sequence ID" value="NZ_CP034170.1"/>
</dbReference>
<feature type="region of interest" description="Disordered" evidence="1">
    <location>
        <begin position="88"/>
        <end position="109"/>
    </location>
</feature>
<evidence type="ECO:0000256" key="2">
    <source>
        <dbReference type="SAM" id="Phobius"/>
    </source>
</evidence>
<feature type="transmembrane region" description="Helical" evidence="2">
    <location>
        <begin position="62"/>
        <end position="85"/>
    </location>
</feature>
<evidence type="ECO:0000313" key="4">
    <source>
        <dbReference type="Proteomes" id="UP000268084"/>
    </source>
</evidence>
<evidence type="ECO:0000313" key="3">
    <source>
        <dbReference type="EMBL" id="AZI58760.1"/>
    </source>
</evidence>
<sequence>MTQQNARRHHALPWLPCAFGVVGLLTLVGAFASYRHSMAVNLFPAYLAAGDLTPITRYSPPWVAGAAGLLIVGGVLLMAAGVGFARHPRRPQPAAPTPSAAPNVSLDKL</sequence>
<dbReference type="Proteomes" id="UP000268084">
    <property type="component" value="Chromosome"/>
</dbReference>
<accession>A0A3G8ZND1</accession>
<dbReference type="KEGG" id="nak:EH165_12080"/>
<proteinExistence type="predicted"/>
<reference evidence="3 4" key="2">
    <citation type="submission" date="2018-12" db="EMBL/GenBank/DDBJ databases">
        <title>Nakamurella antarcticus sp. nov., isolated from Antarctica South Shetland Islands soil.</title>
        <authorList>
            <person name="Peng F."/>
        </authorList>
    </citation>
    <scope>NUCLEOTIDE SEQUENCE [LARGE SCALE GENOMIC DNA]</scope>
    <source>
        <strain evidence="3 4">S14-144</strain>
    </source>
</reference>
<feature type="transmembrane region" description="Helical" evidence="2">
    <location>
        <begin position="12"/>
        <end position="34"/>
    </location>
</feature>